<dbReference type="RefSeq" id="WP_134172075.1">
    <property type="nucleotide sequence ID" value="NZ_SODI01000001.1"/>
</dbReference>
<evidence type="ECO:0000313" key="2">
    <source>
        <dbReference type="Proteomes" id="UP000298218"/>
    </source>
</evidence>
<accession>A0A4Y8KQS1</accession>
<dbReference type="InterPro" id="IPR036591">
    <property type="entry name" value="YggU-like_sf"/>
</dbReference>
<reference evidence="1 2" key="1">
    <citation type="submission" date="2019-03" db="EMBL/GenBank/DDBJ databases">
        <title>Genomics of glacier-inhabiting Cryobacterium strains.</title>
        <authorList>
            <person name="Liu Q."/>
            <person name="Xin Y.-H."/>
        </authorList>
    </citation>
    <scope>NUCLEOTIDE SEQUENCE [LARGE SCALE GENOMIC DNA]</scope>
    <source>
        <strain evidence="1 2">CGMCC 1.4292</strain>
    </source>
</reference>
<protein>
    <submittedName>
        <fullName evidence="1">DUF167 domain-containing protein</fullName>
    </submittedName>
</protein>
<keyword evidence="2" id="KW-1185">Reference proteome</keyword>
<dbReference type="OrthoDB" id="9801878at2"/>
<dbReference type="SUPFAM" id="SSF69786">
    <property type="entry name" value="YggU-like"/>
    <property type="match status" value="1"/>
</dbReference>
<dbReference type="EMBL" id="SOHQ01000021">
    <property type="protein sequence ID" value="TFD79710.1"/>
    <property type="molecule type" value="Genomic_DNA"/>
</dbReference>
<proteinExistence type="predicted"/>
<dbReference type="AlphaFoldDB" id="A0A4Y8KQS1"/>
<evidence type="ECO:0000313" key="1">
    <source>
        <dbReference type="EMBL" id="TFD79710.1"/>
    </source>
</evidence>
<organism evidence="1 2">
    <name type="scientific">Cryobacterium psychrophilum</name>
    <dbReference type="NCBI Taxonomy" id="41988"/>
    <lineage>
        <taxon>Bacteria</taxon>
        <taxon>Bacillati</taxon>
        <taxon>Actinomycetota</taxon>
        <taxon>Actinomycetes</taxon>
        <taxon>Micrococcales</taxon>
        <taxon>Microbacteriaceae</taxon>
        <taxon>Cryobacterium</taxon>
    </lineage>
</organism>
<gene>
    <name evidence="1" type="ORF">E3T53_06760</name>
</gene>
<sequence length="53" mass="5728">MTCAVTLTVPVNPGSRTGPLVALPARLVGVARRDVIVVRGHTSRIRHVRLDRS</sequence>
<name>A0A4Y8KQS1_9MICO</name>
<dbReference type="Proteomes" id="UP000298218">
    <property type="component" value="Unassembled WGS sequence"/>
</dbReference>
<comment type="caution">
    <text evidence="1">The sequence shown here is derived from an EMBL/GenBank/DDBJ whole genome shotgun (WGS) entry which is preliminary data.</text>
</comment>